<comment type="catalytic activity">
    <reaction evidence="1">
        <text>a uridine in mRNA = a pseudouridine in mRNA</text>
        <dbReference type="Rhea" id="RHEA:56644"/>
        <dbReference type="Rhea" id="RHEA-COMP:14658"/>
        <dbReference type="Rhea" id="RHEA-COMP:14659"/>
        <dbReference type="ChEBI" id="CHEBI:65314"/>
        <dbReference type="ChEBI" id="CHEBI:65315"/>
    </reaction>
</comment>
<dbReference type="GO" id="GO:0006400">
    <property type="term" value="P:tRNA modification"/>
    <property type="evidence" value="ECO:0007669"/>
    <property type="project" value="TreeGrafter"/>
</dbReference>
<feature type="region of interest" description="Disordered" evidence="6">
    <location>
        <begin position="49"/>
        <end position="71"/>
    </location>
</feature>
<proteinExistence type="inferred from homology"/>
<evidence type="ECO:0000259" key="8">
    <source>
        <dbReference type="Pfam" id="PF16198"/>
    </source>
</evidence>
<dbReference type="Gene3D" id="3.30.2350.10">
    <property type="entry name" value="Pseudouridine synthase"/>
    <property type="match status" value="1"/>
</dbReference>
<dbReference type="InterPro" id="IPR014780">
    <property type="entry name" value="tRNA_psdUridine_synth_TruB"/>
</dbReference>
<feature type="compositionally biased region" description="Basic and acidic residues" evidence="6">
    <location>
        <begin position="240"/>
        <end position="255"/>
    </location>
</feature>
<evidence type="ECO:0000256" key="2">
    <source>
        <dbReference type="ARBA" id="ARBA00008999"/>
    </source>
</evidence>
<gene>
    <name evidence="9" type="ORF">E3P99_00356</name>
</gene>
<dbReference type="Pfam" id="PF01509">
    <property type="entry name" value="TruB_N"/>
    <property type="match status" value="1"/>
</dbReference>
<reference evidence="9 10" key="1">
    <citation type="submission" date="2019-03" db="EMBL/GenBank/DDBJ databases">
        <title>Sequencing 23 genomes of Wallemia ichthyophaga.</title>
        <authorList>
            <person name="Gostincar C."/>
        </authorList>
    </citation>
    <scope>NUCLEOTIDE SEQUENCE [LARGE SCALE GENOMIC DNA]</scope>
    <source>
        <strain evidence="9 10">EXF-5753</strain>
    </source>
</reference>
<organism evidence="9 10">
    <name type="scientific">Wallemia hederae</name>
    <dbReference type="NCBI Taxonomy" id="1540922"/>
    <lineage>
        <taxon>Eukaryota</taxon>
        <taxon>Fungi</taxon>
        <taxon>Dikarya</taxon>
        <taxon>Basidiomycota</taxon>
        <taxon>Wallemiomycotina</taxon>
        <taxon>Wallemiomycetes</taxon>
        <taxon>Wallemiales</taxon>
        <taxon>Wallemiaceae</taxon>
        <taxon>Wallemia</taxon>
    </lineage>
</organism>
<evidence type="ECO:0000256" key="3">
    <source>
        <dbReference type="ARBA" id="ARBA00012787"/>
    </source>
</evidence>
<feature type="domain" description="Pseudouridine synthase II N-terminal" evidence="7">
    <location>
        <begin position="79"/>
        <end position="206"/>
    </location>
</feature>
<evidence type="ECO:0000256" key="5">
    <source>
        <dbReference type="ARBA" id="ARBA00023235"/>
    </source>
</evidence>
<protein>
    <recommendedName>
        <fullName evidence="3">tRNA pseudouridine(55) synthase</fullName>
        <ecNumber evidence="3">5.4.99.25</ecNumber>
    </recommendedName>
</protein>
<dbReference type="EMBL" id="SPNW01000004">
    <property type="protein sequence ID" value="TIA92919.1"/>
    <property type="molecule type" value="Genomic_DNA"/>
</dbReference>
<comment type="caution">
    <text evidence="9">The sequence shown here is derived from an EMBL/GenBank/DDBJ whole genome shotgun (WGS) entry which is preliminary data.</text>
</comment>
<evidence type="ECO:0000256" key="4">
    <source>
        <dbReference type="ARBA" id="ARBA00022694"/>
    </source>
</evidence>
<feature type="region of interest" description="Disordered" evidence="6">
    <location>
        <begin position="218"/>
        <end position="263"/>
    </location>
</feature>
<dbReference type="InterPro" id="IPR032819">
    <property type="entry name" value="TruB_C"/>
</dbReference>
<dbReference type="HAMAP" id="MF_01080">
    <property type="entry name" value="TruB_bact"/>
    <property type="match status" value="1"/>
</dbReference>
<accession>A0A4T0FVX0</accession>
<dbReference type="GO" id="GO:0005634">
    <property type="term" value="C:nucleus"/>
    <property type="evidence" value="ECO:0007669"/>
    <property type="project" value="TreeGrafter"/>
</dbReference>
<evidence type="ECO:0000313" key="10">
    <source>
        <dbReference type="Proteomes" id="UP000310189"/>
    </source>
</evidence>
<dbReference type="SUPFAM" id="SSF55120">
    <property type="entry name" value="Pseudouridine synthase"/>
    <property type="match status" value="1"/>
</dbReference>
<keyword evidence="10" id="KW-1185">Reference proteome</keyword>
<dbReference type="AlphaFoldDB" id="A0A4T0FVX0"/>
<keyword evidence="4" id="KW-0819">tRNA processing</keyword>
<dbReference type="PANTHER" id="PTHR13767">
    <property type="entry name" value="TRNA-PSEUDOURIDINE SYNTHASE"/>
    <property type="match status" value="1"/>
</dbReference>
<dbReference type="InterPro" id="IPR002501">
    <property type="entry name" value="PsdUridine_synth_N"/>
</dbReference>
<keyword evidence="5" id="KW-0413">Isomerase</keyword>
<comment type="similarity">
    <text evidence="2">Belongs to the pseudouridine synthase TruB family.</text>
</comment>
<dbReference type="OrthoDB" id="9995526at2759"/>
<evidence type="ECO:0000256" key="6">
    <source>
        <dbReference type="SAM" id="MobiDB-lite"/>
    </source>
</evidence>
<dbReference type="Proteomes" id="UP000310189">
    <property type="component" value="Unassembled WGS sequence"/>
</dbReference>
<dbReference type="EC" id="5.4.99.25" evidence="3"/>
<name>A0A4T0FVX0_9BASI</name>
<dbReference type="GO" id="GO:0160148">
    <property type="term" value="F:tRNA pseudouridine(55) synthase activity"/>
    <property type="evidence" value="ECO:0007669"/>
    <property type="project" value="UniProtKB-EC"/>
</dbReference>
<dbReference type="InterPro" id="IPR020103">
    <property type="entry name" value="PsdUridine_synth_cat_dom_sf"/>
</dbReference>
<dbReference type="GO" id="GO:0003723">
    <property type="term" value="F:RNA binding"/>
    <property type="evidence" value="ECO:0007669"/>
    <property type="project" value="InterPro"/>
</dbReference>
<dbReference type="PANTHER" id="PTHR13767:SF2">
    <property type="entry name" value="PSEUDOURIDYLATE SYNTHASE TRUB1"/>
    <property type="match status" value="1"/>
</dbReference>
<sequence length="377" mass="41066">MPKSHSIHYPLSGLFAVNKPSGPTSMALLDSIKPLFGYSQLFKPYEDAPPPVAADKKKKGNKWRKSKGGGPRGIGGYAVKVGQGGTLDPLADGVLVVGLNKGTKRLADLLSCSKEYTAIGLLGCETDSYDSKGAVVSKSPWQHVTKSDIEKALEGFRGEIDQLPPIFSAIKIEGKRLFEYARAGETPPKPVETRKCTIHSLSLEEFIPGDKHSFSYPAQELSEEDKAAAQKAQEFVSHSGESEESKPSNDSKDSDNQDNDDDDQIDKALLEETTQQPTAFKLRMTVSGGTYVRSIVHDLGKALGTSAHVVELTRTRQGDFALDQATTEDGGVSTGKSVIDWSVFEKALAERSESDEYKEGELKEWEQRLISVIKTEV</sequence>
<feature type="domain" description="tRNA pseudouridylate synthase B C-terminal" evidence="8">
    <location>
        <begin position="293"/>
        <end position="326"/>
    </location>
</feature>
<dbReference type="Pfam" id="PF16198">
    <property type="entry name" value="TruB_C_2"/>
    <property type="match status" value="1"/>
</dbReference>
<dbReference type="GO" id="GO:1990481">
    <property type="term" value="P:mRNA pseudouridine synthesis"/>
    <property type="evidence" value="ECO:0007669"/>
    <property type="project" value="TreeGrafter"/>
</dbReference>
<evidence type="ECO:0000313" key="9">
    <source>
        <dbReference type="EMBL" id="TIA92919.1"/>
    </source>
</evidence>
<evidence type="ECO:0000259" key="7">
    <source>
        <dbReference type="Pfam" id="PF01509"/>
    </source>
</evidence>
<evidence type="ECO:0000256" key="1">
    <source>
        <dbReference type="ARBA" id="ARBA00001166"/>
    </source>
</evidence>
<feature type="compositionally biased region" description="Basic residues" evidence="6">
    <location>
        <begin position="56"/>
        <end position="67"/>
    </location>
</feature>